<name>G4YEV1_PHYSP</name>
<evidence type="ECO:0000313" key="2">
    <source>
        <dbReference type="Proteomes" id="UP000002640"/>
    </source>
</evidence>
<dbReference type="GeneID" id="20653932"/>
<dbReference type="Proteomes" id="UP000002640">
    <property type="component" value="Unassembled WGS sequence"/>
</dbReference>
<organism evidence="1 2">
    <name type="scientific">Phytophthora sojae (strain P6497)</name>
    <name type="common">Soybean stem and root rot agent</name>
    <name type="synonym">Phytophthora megasperma f. sp. glycines</name>
    <dbReference type="NCBI Taxonomy" id="1094619"/>
    <lineage>
        <taxon>Eukaryota</taxon>
        <taxon>Sar</taxon>
        <taxon>Stramenopiles</taxon>
        <taxon>Oomycota</taxon>
        <taxon>Peronosporomycetes</taxon>
        <taxon>Peronosporales</taxon>
        <taxon>Peronosporaceae</taxon>
        <taxon>Phytophthora</taxon>
    </lineage>
</organism>
<proteinExistence type="predicted"/>
<dbReference type="RefSeq" id="XP_009514590.1">
    <property type="nucleotide sequence ID" value="XM_009516295.1"/>
</dbReference>
<gene>
    <name evidence="1" type="ORF">PHYSODRAFT_470300</name>
</gene>
<protein>
    <submittedName>
        <fullName evidence="1">Uncharacterized protein</fullName>
    </submittedName>
</protein>
<sequence length="119" mass="13395">MYRELTISSGIAPAKLKKAFKTGKLSLTKTELQGTGSVVHLHPSSYEKAIKARKAGCGVRLEITKHEVKKGYKKAQGGSIWSKVWGGIKSAFNFLKTQHSRIYVSYIWDFLLKRRRIGL</sequence>
<dbReference type="KEGG" id="psoj:PHYSODRAFT_470300"/>
<keyword evidence="2" id="KW-1185">Reference proteome</keyword>
<reference evidence="1 2" key="1">
    <citation type="journal article" date="2006" name="Science">
        <title>Phytophthora genome sequences uncover evolutionary origins and mechanisms of pathogenesis.</title>
        <authorList>
            <person name="Tyler B.M."/>
            <person name="Tripathy S."/>
            <person name="Zhang X."/>
            <person name="Dehal P."/>
            <person name="Jiang R.H."/>
            <person name="Aerts A."/>
            <person name="Arredondo F.D."/>
            <person name="Baxter L."/>
            <person name="Bensasson D."/>
            <person name="Beynon J.L."/>
            <person name="Chapman J."/>
            <person name="Damasceno C.M."/>
            <person name="Dorrance A.E."/>
            <person name="Dou D."/>
            <person name="Dickerman A.W."/>
            <person name="Dubchak I.L."/>
            <person name="Garbelotto M."/>
            <person name="Gijzen M."/>
            <person name="Gordon S.G."/>
            <person name="Govers F."/>
            <person name="Grunwald N.J."/>
            <person name="Huang W."/>
            <person name="Ivors K.L."/>
            <person name="Jones R.W."/>
            <person name="Kamoun S."/>
            <person name="Krampis K."/>
            <person name="Lamour K.H."/>
            <person name="Lee M.K."/>
            <person name="McDonald W.H."/>
            <person name="Medina M."/>
            <person name="Meijer H.J."/>
            <person name="Nordberg E.K."/>
            <person name="Maclean D.J."/>
            <person name="Ospina-Giraldo M.D."/>
            <person name="Morris P.F."/>
            <person name="Phuntumart V."/>
            <person name="Putnam N.H."/>
            <person name="Rash S."/>
            <person name="Rose J.K."/>
            <person name="Sakihama Y."/>
            <person name="Salamov A.A."/>
            <person name="Savidor A."/>
            <person name="Scheuring C.F."/>
            <person name="Smith B.M."/>
            <person name="Sobral B.W."/>
            <person name="Terry A."/>
            <person name="Torto-Alalibo T.A."/>
            <person name="Win J."/>
            <person name="Xu Z."/>
            <person name="Zhang H."/>
            <person name="Grigoriev I.V."/>
            <person name="Rokhsar D.S."/>
            <person name="Boore J.L."/>
        </authorList>
    </citation>
    <scope>NUCLEOTIDE SEQUENCE [LARGE SCALE GENOMIC DNA]</scope>
    <source>
        <strain evidence="1 2">P6497</strain>
    </source>
</reference>
<dbReference type="AlphaFoldDB" id="G4YEV1"/>
<dbReference type="EMBL" id="JH159151">
    <property type="protein sequence ID" value="EGZ27315.1"/>
    <property type="molecule type" value="Genomic_DNA"/>
</dbReference>
<dbReference type="InParanoid" id="G4YEV1"/>
<accession>G4YEV1</accession>
<evidence type="ECO:0000313" key="1">
    <source>
        <dbReference type="EMBL" id="EGZ27315.1"/>
    </source>
</evidence>